<gene>
    <name evidence="1" type="ORF">IPJ89_05705</name>
</gene>
<dbReference type="Proteomes" id="UP000596004">
    <property type="component" value="Chromosome"/>
</dbReference>
<evidence type="ECO:0000313" key="1">
    <source>
        <dbReference type="EMBL" id="QQR92612.1"/>
    </source>
</evidence>
<sequence length="161" mass="18410">MAFSFRRFTRTPAGGSATVQPDACHVFMNHLRRESTTTGNRQGMGKALREIYRIAGKQPLFERLLNRNPTIRVGNGTITKAQLKTIEHMLAREGFETTLMHISTPHPMLADLFQDKEQYAEFVSQISEKKWQQVLAPFAVHPNQQLRAMALLVFLQNARMK</sequence>
<dbReference type="EMBL" id="CP064981">
    <property type="protein sequence ID" value="QQR92612.1"/>
    <property type="molecule type" value="Genomic_DNA"/>
</dbReference>
<proteinExistence type="predicted"/>
<accession>A0A7T9DJU5</accession>
<dbReference type="AlphaFoldDB" id="A0A7T9DJU5"/>
<reference evidence="1" key="1">
    <citation type="submission" date="2020-11" db="EMBL/GenBank/DDBJ databases">
        <title>Connecting structure to function with the recovery of over 1000 high-quality activated sludge metagenome-assembled genomes encoding full-length rRNA genes using long-read sequencing.</title>
        <authorList>
            <person name="Singleton C.M."/>
            <person name="Petriglieri F."/>
            <person name="Kristensen J.M."/>
            <person name="Kirkegaard R.H."/>
            <person name="Michaelsen T.Y."/>
            <person name="Andersen M.H."/>
            <person name="Karst S.M."/>
            <person name="Dueholm M.S."/>
            <person name="Nielsen P.H."/>
            <person name="Albertsen M."/>
        </authorList>
    </citation>
    <scope>NUCLEOTIDE SEQUENCE</scope>
    <source>
        <strain evidence="1">Fred_18-Q3-R57-64_BAT3C.431</strain>
    </source>
</reference>
<name>A0A7T9DJU5_9ARCH</name>
<protein>
    <submittedName>
        <fullName evidence="1">Uncharacterized protein</fullName>
    </submittedName>
</protein>
<organism evidence="1">
    <name type="scientific">Candidatus Iainarchaeum sp</name>
    <dbReference type="NCBI Taxonomy" id="3101447"/>
    <lineage>
        <taxon>Archaea</taxon>
        <taxon>Candidatus Iainarchaeota</taxon>
        <taxon>Candidatus Iainarchaeia</taxon>
        <taxon>Candidatus Iainarchaeales</taxon>
        <taxon>Candidatus Iainarchaeaceae</taxon>
        <taxon>Candidatus Iainarchaeum</taxon>
    </lineage>
</organism>